<comment type="caution">
    <text evidence="2">The sequence shown here is derived from an EMBL/GenBank/DDBJ whole genome shotgun (WGS) entry which is preliminary data.</text>
</comment>
<accession>A0ABN9SA78</accession>
<evidence type="ECO:0000313" key="2">
    <source>
        <dbReference type="EMBL" id="CAK0828835.1"/>
    </source>
</evidence>
<dbReference type="EMBL" id="CAUYUJ010010224">
    <property type="protein sequence ID" value="CAK0828835.1"/>
    <property type="molecule type" value="Genomic_DNA"/>
</dbReference>
<sequence>MQGQVAVDWATNYKKTRTIGNCKCCAPTRSECKIRNSRAETNTLDPWCGATGCRPARVKCPPGQRKTPAAVRPGGAAGRPRPRRAPACTQGAEGRAEGAEGGARRGEADGEEEEAHDRTSP</sequence>
<name>A0ABN9SA78_9DINO</name>
<feature type="compositionally biased region" description="Basic and acidic residues" evidence="1">
    <location>
        <begin position="94"/>
        <end position="108"/>
    </location>
</feature>
<reference evidence="2" key="1">
    <citation type="submission" date="2023-10" db="EMBL/GenBank/DDBJ databases">
        <authorList>
            <person name="Chen Y."/>
            <person name="Shah S."/>
            <person name="Dougan E. K."/>
            <person name="Thang M."/>
            <person name="Chan C."/>
        </authorList>
    </citation>
    <scope>NUCLEOTIDE SEQUENCE [LARGE SCALE GENOMIC DNA]</scope>
</reference>
<gene>
    <name evidence="2" type="ORF">PCOR1329_LOCUS27970</name>
</gene>
<evidence type="ECO:0000313" key="3">
    <source>
        <dbReference type="Proteomes" id="UP001189429"/>
    </source>
</evidence>
<feature type="region of interest" description="Disordered" evidence="1">
    <location>
        <begin position="59"/>
        <end position="121"/>
    </location>
</feature>
<organism evidence="2 3">
    <name type="scientific">Prorocentrum cordatum</name>
    <dbReference type="NCBI Taxonomy" id="2364126"/>
    <lineage>
        <taxon>Eukaryota</taxon>
        <taxon>Sar</taxon>
        <taxon>Alveolata</taxon>
        <taxon>Dinophyceae</taxon>
        <taxon>Prorocentrales</taxon>
        <taxon>Prorocentraceae</taxon>
        <taxon>Prorocentrum</taxon>
    </lineage>
</organism>
<evidence type="ECO:0000256" key="1">
    <source>
        <dbReference type="SAM" id="MobiDB-lite"/>
    </source>
</evidence>
<protein>
    <submittedName>
        <fullName evidence="2">Uncharacterized protein</fullName>
    </submittedName>
</protein>
<dbReference type="Proteomes" id="UP001189429">
    <property type="component" value="Unassembled WGS sequence"/>
</dbReference>
<keyword evidence="3" id="KW-1185">Reference proteome</keyword>
<proteinExistence type="predicted"/>